<feature type="coiled-coil region" evidence="1">
    <location>
        <begin position="127"/>
        <end position="171"/>
    </location>
</feature>
<feature type="coiled-coil region" evidence="1">
    <location>
        <begin position="49"/>
        <end position="83"/>
    </location>
</feature>
<accession>A0A0U1MBW1</accession>
<keyword evidence="3" id="KW-1185">Reference proteome</keyword>
<dbReference type="AlphaFoldDB" id="A0A0U1MBW1"/>
<evidence type="ECO:0000256" key="1">
    <source>
        <dbReference type="SAM" id="Coils"/>
    </source>
</evidence>
<evidence type="ECO:0000313" key="3">
    <source>
        <dbReference type="Proteomes" id="UP000054383"/>
    </source>
</evidence>
<organism evidence="2 3">
    <name type="scientific">Talaromyces islandicus</name>
    <name type="common">Penicillium islandicum</name>
    <dbReference type="NCBI Taxonomy" id="28573"/>
    <lineage>
        <taxon>Eukaryota</taxon>
        <taxon>Fungi</taxon>
        <taxon>Dikarya</taxon>
        <taxon>Ascomycota</taxon>
        <taxon>Pezizomycotina</taxon>
        <taxon>Eurotiomycetes</taxon>
        <taxon>Eurotiomycetidae</taxon>
        <taxon>Eurotiales</taxon>
        <taxon>Trichocomaceae</taxon>
        <taxon>Talaromyces</taxon>
        <taxon>Talaromyces sect. Islandici</taxon>
    </lineage>
</organism>
<sequence length="196" mass="22913">MSDNQDTYPSQNFSFPDWGLLHFLNMREDYIRYTIENLENINNYHVNVIEQTTESAKRDQETISRLKKDIDNLRTQQGDTEAALKEVTAQCKQEREVLLEVRKALDREVKWREKSLNHTCWACSDELEELRMQRNSMQNTIDEAIDSRNQLQRSQAHVKQLEEEISVLQSTAQQRDDIAKLSEGRGDSLLALDLAI</sequence>
<name>A0A0U1MBW1_TALIS</name>
<protein>
    <submittedName>
        <fullName evidence="2">Uncharacterized protein</fullName>
    </submittedName>
</protein>
<reference evidence="2 3" key="1">
    <citation type="submission" date="2015-04" db="EMBL/GenBank/DDBJ databases">
        <authorList>
            <person name="Syromyatnikov M.Y."/>
            <person name="Popov V.N."/>
        </authorList>
    </citation>
    <scope>NUCLEOTIDE SEQUENCE [LARGE SCALE GENOMIC DNA]</scope>
    <source>
        <strain evidence="2">WF-38-12</strain>
    </source>
</reference>
<gene>
    <name evidence="2" type="ORF">PISL3812_09881</name>
</gene>
<dbReference type="EMBL" id="CVMT01000019">
    <property type="protein sequence ID" value="CRG92812.1"/>
    <property type="molecule type" value="Genomic_DNA"/>
</dbReference>
<dbReference type="OrthoDB" id="10320555at2759"/>
<keyword evidence="1" id="KW-0175">Coiled coil</keyword>
<dbReference type="Proteomes" id="UP000054383">
    <property type="component" value="Unassembled WGS sequence"/>
</dbReference>
<proteinExistence type="predicted"/>
<evidence type="ECO:0000313" key="2">
    <source>
        <dbReference type="EMBL" id="CRG92812.1"/>
    </source>
</evidence>